<keyword evidence="5" id="KW-1185">Reference proteome</keyword>
<dbReference type="EMBL" id="CP071060">
    <property type="protein sequence ID" value="QSI76820.1"/>
    <property type="molecule type" value="Genomic_DNA"/>
</dbReference>
<dbReference type="Proteomes" id="UP000663570">
    <property type="component" value="Chromosome"/>
</dbReference>
<dbReference type="RefSeq" id="WP_206254424.1">
    <property type="nucleotide sequence ID" value="NZ_CP071060.1"/>
</dbReference>
<evidence type="ECO:0000256" key="2">
    <source>
        <dbReference type="ARBA" id="ARBA00022777"/>
    </source>
</evidence>
<reference evidence="4 5" key="1">
    <citation type="submission" date="2021-02" db="EMBL/GenBank/DDBJ databases">
        <title>Niveibacterium changnyeongensis HC41.</title>
        <authorList>
            <person name="Kang M."/>
        </authorList>
    </citation>
    <scope>NUCLEOTIDE SEQUENCE [LARGE SCALE GENOMIC DNA]</scope>
    <source>
        <strain evidence="4 5">HC41</strain>
    </source>
</reference>
<dbReference type="Pfam" id="PF07804">
    <property type="entry name" value="HipA_C"/>
    <property type="match status" value="1"/>
</dbReference>
<accession>A0ABX7M4Y5</accession>
<evidence type="ECO:0000313" key="5">
    <source>
        <dbReference type="Proteomes" id="UP000663570"/>
    </source>
</evidence>
<keyword evidence="2" id="KW-0418">Kinase</keyword>
<evidence type="ECO:0000259" key="3">
    <source>
        <dbReference type="Pfam" id="PF07804"/>
    </source>
</evidence>
<feature type="domain" description="HipA-like C-terminal" evidence="3">
    <location>
        <begin position="15"/>
        <end position="98"/>
    </location>
</feature>
<protein>
    <submittedName>
        <fullName evidence="4">HipA domain-containing protein</fullName>
    </submittedName>
</protein>
<dbReference type="InterPro" id="IPR012893">
    <property type="entry name" value="HipA-like_C"/>
</dbReference>
<keyword evidence="1" id="KW-0808">Transferase</keyword>
<proteinExistence type="predicted"/>
<gene>
    <name evidence="4" type="ORF">JY500_20605</name>
</gene>
<organism evidence="4 5">
    <name type="scientific">Niveibacterium microcysteis</name>
    <dbReference type="NCBI Taxonomy" id="2811415"/>
    <lineage>
        <taxon>Bacteria</taxon>
        <taxon>Pseudomonadati</taxon>
        <taxon>Pseudomonadota</taxon>
        <taxon>Betaproteobacteria</taxon>
        <taxon>Rhodocyclales</taxon>
        <taxon>Rhodocyclaceae</taxon>
        <taxon>Niveibacterium</taxon>
    </lineage>
</organism>
<evidence type="ECO:0000313" key="4">
    <source>
        <dbReference type="EMBL" id="QSI76820.1"/>
    </source>
</evidence>
<name>A0ABX7M4Y5_9RHOO</name>
<sequence length="186" mass="19498">MTDAPDLIADLSAGRRKAVLVKFSSAADNPVARRWASLLVAEHLALQTLAAFGLPASRSSLHEFGGQTFLDVERFDRVPATNAQHPRLGRCGVVSLAALDAAFVGQAHRPRPTITAALSAHGHITPAALPAPLIGTPPALDAWRAALKASGAFWKAVAADPRIEEPVRNAARGAFAGLEEVKLPLA</sequence>
<evidence type="ECO:0000256" key="1">
    <source>
        <dbReference type="ARBA" id="ARBA00022679"/>
    </source>
</evidence>